<dbReference type="EMBL" id="CDMZ01004384">
    <property type="protein sequence ID" value="CEM49579.1"/>
    <property type="molecule type" value="Genomic_DNA"/>
</dbReference>
<sequence>MPVSITKTVSVVGGLAVLMAGGGFLFFRHEKDQAAGTPGTLSDEEVRSAFEEFALTHQREYKSDLERKLRLEIFRSNLEYIKARNAQNLNFKLAVNQFADMKEEEVLGTGGCLRDFLGSAQIETAEELRGRDPSEFPETFDWSEAGCVTPVKNQGQCGSCWAFSTTGAVEGALCVAGKETTPLSEQELVDCSGKYGNLGCNGGTMDRALQYIQDNGGICTEASYPYIARKSWIKGCQAKKCKRGATIESWKQVPEDDEGAMLAALHDHGPLSVALDAEGRDFMYYHSGVLDGKCGTELDHAVLITGYGNDAKSGEDYWLVKNSWGKTWGDKGYLKVFRNKGKEGECGIAMEPFYAVVKKEKQETDAVEEIQRLSEALFPEEI</sequence>
<evidence type="ECO:0000256" key="2">
    <source>
        <dbReference type="ARBA" id="ARBA00022670"/>
    </source>
</evidence>
<dbReference type="PROSITE" id="PS00640">
    <property type="entry name" value="THIOL_PROTEASE_ASN"/>
    <property type="match status" value="1"/>
</dbReference>
<dbReference type="InterPro" id="IPR039417">
    <property type="entry name" value="Peptidase_C1A_papain-like"/>
</dbReference>
<accession>A0A0G4HYH5</accession>
<feature type="domain" description="Cathepsin propeptide inhibitor" evidence="9">
    <location>
        <begin position="50"/>
        <end position="106"/>
    </location>
</feature>
<dbReference type="Gene3D" id="3.90.70.10">
    <property type="entry name" value="Cysteine proteinases"/>
    <property type="match status" value="1"/>
</dbReference>
<keyword evidence="7" id="KW-0472">Membrane</keyword>
<reference evidence="10" key="1">
    <citation type="submission" date="2014-11" db="EMBL/GenBank/DDBJ databases">
        <authorList>
            <person name="Otto D Thomas"/>
            <person name="Naeem Raeece"/>
        </authorList>
    </citation>
    <scope>NUCLEOTIDE SEQUENCE</scope>
</reference>
<gene>
    <name evidence="10" type="ORF">Cvel_9490</name>
</gene>
<dbReference type="SMART" id="SM00645">
    <property type="entry name" value="Pept_C1"/>
    <property type="match status" value="1"/>
</dbReference>
<keyword evidence="4" id="KW-0788">Thiol protease</keyword>
<dbReference type="CDD" id="cd02248">
    <property type="entry name" value="Peptidase_C1A"/>
    <property type="match status" value="1"/>
</dbReference>
<keyword evidence="3" id="KW-0378">Hydrolase</keyword>
<evidence type="ECO:0000256" key="5">
    <source>
        <dbReference type="ARBA" id="ARBA00023145"/>
    </source>
</evidence>
<dbReference type="AlphaFoldDB" id="A0A0G4HYH5"/>
<proteinExistence type="inferred from homology"/>
<keyword evidence="2" id="KW-0645">Protease</keyword>
<dbReference type="PROSITE" id="PS00139">
    <property type="entry name" value="THIOL_PROTEASE_CYS"/>
    <property type="match status" value="1"/>
</dbReference>
<dbReference type="GO" id="GO:0006508">
    <property type="term" value="P:proteolysis"/>
    <property type="evidence" value="ECO:0007669"/>
    <property type="project" value="UniProtKB-KW"/>
</dbReference>
<evidence type="ECO:0000259" key="9">
    <source>
        <dbReference type="SMART" id="SM00848"/>
    </source>
</evidence>
<feature type="domain" description="Peptidase C1A papain C-terminal" evidence="8">
    <location>
        <begin position="136"/>
        <end position="356"/>
    </location>
</feature>
<dbReference type="InterPro" id="IPR038765">
    <property type="entry name" value="Papain-like_cys_pep_sf"/>
</dbReference>
<dbReference type="GO" id="GO:0008234">
    <property type="term" value="F:cysteine-type peptidase activity"/>
    <property type="evidence" value="ECO:0007669"/>
    <property type="project" value="UniProtKB-KW"/>
</dbReference>
<dbReference type="InterPro" id="IPR000169">
    <property type="entry name" value="Pept_cys_AS"/>
</dbReference>
<keyword evidence="6" id="KW-1015">Disulfide bond</keyword>
<dbReference type="SUPFAM" id="SSF54001">
    <property type="entry name" value="Cysteine proteinases"/>
    <property type="match status" value="1"/>
</dbReference>
<dbReference type="InterPro" id="IPR000668">
    <property type="entry name" value="Peptidase_C1A_C"/>
</dbReference>
<dbReference type="VEuPathDB" id="CryptoDB:Cvel_9490"/>
<dbReference type="FunFam" id="3.90.70.10:FF:000006">
    <property type="entry name" value="Cathepsin S"/>
    <property type="match status" value="1"/>
</dbReference>
<protein>
    <recommendedName>
        <fullName evidence="11">Peptidase C1A papain C-terminal domain-containing protein</fullName>
    </recommendedName>
</protein>
<evidence type="ECO:0000256" key="4">
    <source>
        <dbReference type="ARBA" id="ARBA00022807"/>
    </source>
</evidence>
<dbReference type="PRINTS" id="PR00705">
    <property type="entry name" value="PAPAIN"/>
</dbReference>
<keyword evidence="5" id="KW-0865">Zymogen</keyword>
<dbReference type="Pfam" id="PF00112">
    <property type="entry name" value="Peptidase_C1"/>
    <property type="match status" value="1"/>
</dbReference>
<dbReference type="InterPro" id="IPR025660">
    <property type="entry name" value="Pept_his_AS"/>
</dbReference>
<evidence type="ECO:0000256" key="7">
    <source>
        <dbReference type="SAM" id="Phobius"/>
    </source>
</evidence>
<evidence type="ECO:0000256" key="6">
    <source>
        <dbReference type="ARBA" id="ARBA00023157"/>
    </source>
</evidence>
<evidence type="ECO:0008006" key="11">
    <source>
        <dbReference type="Google" id="ProtNLM"/>
    </source>
</evidence>
<dbReference type="PhylomeDB" id="A0A0G4HYH5"/>
<evidence type="ECO:0000256" key="1">
    <source>
        <dbReference type="ARBA" id="ARBA00008455"/>
    </source>
</evidence>
<dbReference type="InterPro" id="IPR025661">
    <property type="entry name" value="Pept_asp_AS"/>
</dbReference>
<comment type="similarity">
    <text evidence="1">Belongs to the peptidase C1 family.</text>
</comment>
<dbReference type="Pfam" id="PF08246">
    <property type="entry name" value="Inhibitor_I29"/>
    <property type="match status" value="1"/>
</dbReference>
<feature type="transmembrane region" description="Helical" evidence="7">
    <location>
        <begin position="6"/>
        <end position="27"/>
    </location>
</feature>
<dbReference type="PROSITE" id="PS00639">
    <property type="entry name" value="THIOL_PROTEASE_HIS"/>
    <property type="match status" value="1"/>
</dbReference>
<evidence type="ECO:0000259" key="8">
    <source>
        <dbReference type="SMART" id="SM00645"/>
    </source>
</evidence>
<dbReference type="SMART" id="SM00848">
    <property type="entry name" value="Inhibitor_I29"/>
    <property type="match status" value="1"/>
</dbReference>
<evidence type="ECO:0000313" key="10">
    <source>
        <dbReference type="EMBL" id="CEM49579.1"/>
    </source>
</evidence>
<keyword evidence="7" id="KW-1133">Transmembrane helix</keyword>
<name>A0A0G4HYH5_9ALVE</name>
<dbReference type="InterPro" id="IPR013201">
    <property type="entry name" value="Prot_inhib_I29"/>
</dbReference>
<evidence type="ECO:0000256" key="3">
    <source>
        <dbReference type="ARBA" id="ARBA00022801"/>
    </source>
</evidence>
<organism evidence="10">
    <name type="scientific">Chromera velia CCMP2878</name>
    <dbReference type="NCBI Taxonomy" id="1169474"/>
    <lineage>
        <taxon>Eukaryota</taxon>
        <taxon>Sar</taxon>
        <taxon>Alveolata</taxon>
        <taxon>Colpodellida</taxon>
        <taxon>Chromeraceae</taxon>
        <taxon>Chromera</taxon>
    </lineage>
</organism>
<dbReference type="PANTHER" id="PTHR12411">
    <property type="entry name" value="CYSTEINE PROTEASE FAMILY C1-RELATED"/>
    <property type="match status" value="1"/>
</dbReference>
<keyword evidence="7" id="KW-0812">Transmembrane</keyword>
<dbReference type="InterPro" id="IPR013128">
    <property type="entry name" value="Peptidase_C1A"/>
</dbReference>